<gene>
    <name evidence="1" type="ORF">PORY_000603</name>
</gene>
<evidence type="ECO:0000313" key="2">
    <source>
        <dbReference type="Proteomes" id="UP000768646"/>
    </source>
</evidence>
<dbReference type="Proteomes" id="UP000768646">
    <property type="component" value="Unassembled WGS sequence"/>
</dbReference>
<protein>
    <submittedName>
        <fullName evidence="1">Uncharacterized protein</fullName>
    </submittedName>
</protein>
<evidence type="ECO:0000313" key="1">
    <source>
        <dbReference type="EMBL" id="KAG4305693.1"/>
    </source>
</evidence>
<dbReference type="EMBL" id="JABTEG010000002">
    <property type="protein sequence ID" value="KAG4305693.1"/>
    <property type="molecule type" value="Genomic_DNA"/>
</dbReference>
<sequence>MGGEDEQADARSSVVYEERDEGEWGGGTVAAPLLQGDREGDRDGDEELDFNEEFADDEETPFIEGNEEDNRELEERIKREIREADKYMSERVYDEKRKINKEGRKIRKYLTCHEKNHIYETDEEDNPYVSEEDIDSDRSIFQKEEEIIIKQRLARDKKKQPSDCHANKEPSPASVELSTEVSNHLSAYFTKHLALSNALKAQKQEYLRSIRSTRPYLITLKLQKHHLMAYASAFEPFIPTSSPSLSKNTSLECHKRRKLDIDTDSSGEPSTFGSNDSKKIKIKVTNHSQNHNLNIFSTSDSETNNVADTPSNDSYLVTEEELRNAIQSKKMNAKELLKSFKPKLGMNPKNRDLILELVTRIAKMENGYLVLKN</sequence>
<comment type="caution">
    <text evidence="1">The sequence shown here is derived from an EMBL/GenBank/DDBJ whole genome shotgun (WGS) entry which is preliminary data.</text>
</comment>
<proteinExistence type="predicted"/>
<keyword evidence="2" id="KW-1185">Reference proteome</keyword>
<organism evidence="1 2">
    <name type="scientific">Pneumocystis oryctolagi</name>
    <dbReference type="NCBI Taxonomy" id="42067"/>
    <lineage>
        <taxon>Eukaryota</taxon>
        <taxon>Fungi</taxon>
        <taxon>Dikarya</taxon>
        <taxon>Ascomycota</taxon>
        <taxon>Taphrinomycotina</taxon>
        <taxon>Pneumocystomycetes</taxon>
        <taxon>Pneumocystaceae</taxon>
        <taxon>Pneumocystis</taxon>
    </lineage>
</organism>
<name>A0ACB7CFH3_9ASCO</name>
<reference evidence="1 2" key="1">
    <citation type="journal article" date="2021" name="Commun. Biol.">
        <title>Genomic insights into the host specific adaptation of the Pneumocystis genus.</title>
        <authorList>
            <person name="Cisse O.H."/>
            <person name="Ma L."/>
            <person name="Dekker J.P."/>
            <person name="Khil P.P."/>
            <person name="Youn J.-H."/>
            <person name="Brenchley J.M."/>
            <person name="Blair R."/>
            <person name="Pahar B."/>
            <person name="Chabe M."/>
            <person name="Van Rompay K.K.A."/>
            <person name="Keesler R."/>
            <person name="Sukura A."/>
            <person name="Hirsch V."/>
            <person name="Kutty G."/>
            <person name="Liu Y."/>
            <person name="Peng L."/>
            <person name="Chen J."/>
            <person name="Song J."/>
            <person name="Weissenbacher-Lang C."/>
            <person name="Xu J."/>
            <person name="Upham N.S."/>
            <person name="Stajich J.E."/>
            <person name="Cuomo C.A."/>
            <person name="Cushion M.T."/>
            <person name="Kovacs J.A."/>
        </authorList>
    </citation>
    <scope>NUCLEOTIDE SEQUENCE [LARGE SCALE GENOMIC DNA]</scope>
    <source>
        <strain evidence="1 2">RABM</strain>
    </source>
</reference>
<accession>A0ACB7CFH3</accession>